<comment type="caution">
    <text evidence="1">The sequence shown here is derived from an EMBL/GenBank/DDBJ whole genome shotgun (WGS) entry which is preliminary data.</text>
</comment>
<reference evidence="1 2" key="1">
    <citation type="submission" date="2024-01" db="EMBL/GenBank/DDBJ databases">
        <title>Complete genome of Cladobotryum mycophilum ATHUM6906.</title>
        <authorList>
            <person name="Christinaki A.C."/>
            <person name="Myridakis A.I."/>
            <person name="Kouvelis V.N."/>
        </authorList>
    </citation>
    <scope>NUCLEOTIDE SEQUENCE [LARGE SCALE GENOMIC DNA]</scope>
    <source>
        <strain evidence="1 2">ATHUM6906</strain>
    </source>
</reference>
<sequence length="749" mass="83319">MAKQLPSEYFTTFPGFDIINGNGFVESPYGVLPPTDDPLIRDMFSKTQIDSKADFHGHPVIHMTVNWMQKQHTWILPGSLGGKQAHQTIFPKLIFSASPATIQIQNPDNSRLKNGAFGLLAKCIYNGGYWDELNDGRFNSEISKLNEYFDENASFLFAEYLRFMYGLTPSTSKVDQYKSLLLSKAYRYLKQAQMASGDWSNAEVEMYTHFVKLIACGASLEEISEVYRELTTKEPIVDPSAFMSITGSGWTSYRGWLRIGLFDWDDLGVGNLNWKGDWQLAMVVDLFASQFGYWKQSSGSCFASGTKVVLEDGTLKDIEKIQQGDQVRSRNFGGHKTKDYKKATVVFVSSPKRAGRTLYSYHSAPSIKFSDTHPFVSVESSQLAFVDSDHARSLNPTWQSIPTTNIPREQLEEYSAGKGDEDEILYDLILEPPEQAGDAGPSAIAMTYMVADPNGKSFKVMSEAPIFEWFPYAAKFFQRLMNVLNEDGHPMSSILQLLENKSISFTSVLNEVAADAYLKVPSATQATNKESGFSIAMQLLQAYSVNAASAQDMADVVERIIGLLGRTIHNEIATGWANRVTPQRGIEETPVMTMVLLLHSMHVTGLQEPIDEFKKFKVSVLQGDREIATQTFSASMRGWQTIEMDQGIDIGEASVVHYARHDCVSLAIEIQDTKSETLYHGKGSLREGSVSIIGMGCNPGNGHAILEAKVKRIRKDALEDEALWGESQKVIFALALGECFAKRLGALLN</sequence>
<accession>A0ABR0SNX9</accession>
<keyword evidence="2" id="KW-1185">Reference proteome</keyword>
<protein>
    <recommendedName>
        <fullName evidence="3">Hint domain-containing protein</fullName>
    </recommendedName>
</protein>
<name>A0ABR0SNX9_9HYPO</name>
<dbReference type="PROSITE" id="PS50817">
    <property type="entry name" value="INTEIN_N_TER"/>
    <property type="match status" value="1"/>
</dbReference>
<dbReference type="InterPro" id="IPR006141">
    <property type="entry name" value="Intein_N"/>
</dbReference>
<evidence type="ECO:0000313" key="2">
    <source>
        <dbReference type="Proteomes" id="UP001338125"/>
    </source>
</evidence>
<gene>
    <name evidence="1" type="ORF">PT974_07240</name>
</gene>
<dbReference type="InterPro" id="IPR036844">
    <property type="entry name" value="Hint_dom_sf"/>
</dbReference>
<dbReference type="Proteomes" id="UP001338125">
    <property type="component" value="Unassembled WGS sequence"/>
</dbReference>
<dbReference type="EMBL" id="JAVFKD010000012">
    <property type="protein sequence ID" value="KAK5993803.1"/>
    <property type="molecule type" value="Genomic_DNA"/>
</dbReference>
<organism evidence="1 2">
    <name type="scientific">Cladobotryum mycophilum</name>
    <dbReference type="NCBI Taxonomy" id="491253"/>
    <lineage>
        <taxon>Eukaryota</taxon>
        <taxon>Fungi</taxon>
        <taxon>Dikarya</taxon>
        <taxon>Ascomycota</taxon>
        <taxon>Pezizomycotina</taxon>
        <taxon>Sordariomycetes</taxon>
        <taxon>Hypocreomycetidae</taxon>
        <taxon>Hypocreales</taxon>
        <taxon>Hypocreaceae</taxon>
        <taxon>Cladobotryum</taxon>
    </lineage>
</organism>
<proteinExistence type="predicted"/>
<dbReference type="SUPFAM" id="SSF51294">
    <property type="entry name" value="Hedgehog/intein (Hint) domain"/>
    <property type="match status" value="1"/>
</dbReference>
<dbReference type="Gene3D" id="2.170.16.10">
    <property type="entry name" value="Hedgehog/Intein (Hint) domain"/>
    <property type="match status" value="1"/>
</dbReference>
<evidence type="ECO:0008006" key="3">
    <source>
        <dbReference type="Google" id="ProtNLM"/>
    </source>
</evidence>
<evidence type="ECO:0000313" key="1">
    <source>
        <dbReference type="EMBL" id="KAK5993803.1"/>
    </source>
</evidence>